<accession>A0A975YFX2</accession>
<dbReference type="EMBL" id="CP078073">
    <property type="protein sequence ID" value="QXL87877.1"/>
    <property type="molecule type" value="Genomic_DNA"/>
</dbReference>
<evidence type="ECO:0000313" key="3">
    <source>
        <dbReference type="Proteomes" id="UP000693972"/>
    </source>
</evidence>
<keyword evidence="1" id="KW-1133">Transmembrane helix</keyword>
<dbReference type="AlphaFoldDB" id="A0A975YFX2"/>
<dbReference type="Pfam" id="PF10067">
    <property type="entry name" value="DUF2306"/>
    <property type="match status" value="1"/>
</dbReference>
<dbReference type="InterPro" id="IPR018750">
    <property type="entry name" value="DUF2306_membrane"/>
</dbReference>
<name>A0A975YFX2_9RHOB</name>
<sequence length="173" mass="18930">MTLDPIVTAPLAVQVHVVAATVAILIGPVALYRARRDMLHRLVGRMWVLAMATLAISAIFIPAAVLPLLGPFGPIHAFVIWTLYSLTRGMRAIFRRDIAAHQAEMRALYWQALGITGVLTLLPGRRLNAVLFGDAEMMGFWVMLALAVGTILVLWLRRTGRLGQAGQAGRQII</sequence>
<feature type="transmembrane region" description="Helical" evidence="1">
    <location>
        <begin position="75"/>
        <end position="94"/>
    </location>
</feature>
<proteinExistence type="predicted"/>
<evidence type="ECO:0000313" key="2">
    <source>
        <dbReference type="EMBL" id="QXL87877.1"/>
    </source>
</evidence>
<feature type="transmembrane region" description="Helical" evidence="1">
    <location>
        <begin position="46"/>
        <end position="69"/>
    </location>
</feature>
<keyword evidence="1" id="KW-0472">Membrane</keyword>
<organism evidence="2">
    <name type="scientific">Gymnodinialimonas phycosphaerae</name>
    <dbReference type="NCBI Taxonomy" id="2841589"/>
    <lineage>
        <taxon>Bacteria</taxon>
        <taxon>Pseudomonadati</taxon>
        <taxon>Pseudomonadota</taxon>
        <taxon>Alphaproteobacteria</taxon>
        <taxon>Rhodobacterales</taxon>
        <taxon>Paracoccaceae</taxon>
        <taxon>Gymnodinialimonas</taxon>
    </lineage>
</organism>
<dbReference type="EMBL" id="JAIMBW010000001">
    <property type="protein sequence ID" value="MBY4895282.1"/>
    <property type="molecule type" value="Genomic_DNA"/>
</dbReference>
<dbReference type="RefSeq" id="WP_257894724.1">
    <property type="nucleotide sequence ID" value="NZ_JAIMBW010000001.1"/>
</dbReference>
<feature type="transmembrane region" description="Helical" evidence="1">
    <location>
        <begin position="106"/>
        <end position="125"/>
    </location>
</feature>
<protein>
    <submittedName>
        <fullName evidence="2">DUF2306 domain-containing protein</fullName>
    </submittedName>
</protein>
<keyword evidence="3" id="KW-1185">Reference proteome</keyword>
<feature type="transmembrane region" description="Helical" evidence="1">
    <location>
        <begin position="12"/>
        <end position="34"/>
    </location>
</feature>
<dbReference type="Proteomes" id="UP000693972">
    <property type="component" value="Unassembled WGS sequence"/>
</dbReference>
<reference evidence="2 3" key="1">
    <citation type="submission" date="2021-07" db="EMBL/GenBank/DDBJ databases">
        <title>Karlodiniumbacter phycospheric gen. nov., sp. nov., a phycosphere bacterium isolated from karlodinium veneficum.</title>
        <authorList>
            <person name="Peng Y."/>
            <person name="Jiang L."/>
            <person name="Lee J."/>
        </authorList>
    </citation>
    <scope>NUCLEOTIDE SEQUENCE</scope>
    <source>
        <strain evidence="2 3">N5</strain>
    </source>
</reference>
<keyword evidence="1" id="KW-0812">Transmembrane</keyword>
<feature type="transmembrane region" description="Helical" evidence="1">
    <location>
        <begin position="137"/>
        <end position="156"/>
    </location>
</feature>
<gene>
    <name evidence="2" type="ORF">KUL25_21175</name>
</gene>
<evidence type="ECO:0000256" key="1">
    <source>
        <dbReference type="SAM" id="Phobius"/>
    </source>
</evidence>